<proteinExistence type="predicted"/>
<organism evidence="1 2">
    <name type="scientific">Anabarilius grahami</name>
    <name type="common">Kanglang fish</name>
    <name type="synonym">Barilius grahami</name>
    <dbReference type="NCBI Taxonomy" id="495550"/>
    <lineage>
        <taxon>Eukaryota</taxon>
        <taxon>Metazoa</taxon>
        <taxon>Chordata</taxon>
        <taxon>Craniata</taxon>
        <taxon>Vertebrata</taxon>
        <taxon>Euteleostomi</taxon>
        <taxon>Actinopterygii</taxon>
        <taxon>Neopterygii</taxon>
        <taxon>Teleostei</taxon>
        <taxon>Ostariophysi</taxon>
        <taxon>Cypriniformes</taxon>
        <taxon>Xenocyprididae</taxon>
        <taxon>Xenocypridinae</taxon>
        <taxon>Xenocypridinae incertae sedis</taxon>
        <taxon>Anabarilius</taxon>
    </lineage>
</organism>
<evidence type="ECO:0000313" key="2">
    <source>
        <dbReference type="Proteomes" id="UP000281406"/>
    </source>
</evidence>
<reference evidence="1 2" key="1">
    <citation type="submission" date="2018-10" db="EMBL/GenBank/DDBJ databases">
        <title>Genome assembly for a Yunnan-Guizhou Plateau 3E fish, Anabarilius grahami (Regan), and its evolutionary and genetic applications.</title>
        <authorList>
            <person name="Jiang W."/>
        </authorList>
    </citation>
    <scope>NUCLEOTIDE SEQUENCE [LARGE SCALE GENOMIC DNA]</scope>
    <source>
        <strain evidence="1">AG-KIZ</strain>
        <tissue evidence="1">Muscle</tissue>
    </source>
</reference>
<dbReference type="EMBL" id="RJVU01019258">
    <property type="protein sequence ID" value="ROL51042.1"/>
    <property type="molecule type" value="Genomic_DNA"/>
</dbReference>
<accession>A0A3N0YYE2</accession>
<dbReference type="Proteomes" id="UP000281406">
    <property type="component" value="Unassembled WGS sequence"/>
</dbReference>
<evidence type="ECO:0000313" key="1">
    <source>
        <dbReference type="EMBL" id="ROL51042.1"/>
    </source>
</evidence>
<comment type="caution">
    <text evidence="1">The sequence shown here is derived from an EMBL/GenBank/DDBJ whole genome shotgun (WGS) entry which is preliminary data.</text>
</comment>
<gene>
    <name evidence="1" type="ORF">DPX16_14573</name>
</gene>
<sequence>MDVAGEDATSIEGHVKVLQDQYRKTQPDARIVEERMRRTFAWRRKEITGGMTVEDAVNKYPFLKSSSGLYQEIGFLYKSVNLCRHFQESFGNIASSVLQLACGKSLLAKPHIEAREESLVEDHNENGFDLAASPELQEVLQSPDFFSEASRLVRSPHMFKEYCKSKLELTEPVQYTLRDAYGNKTGSYSYIPICEVLRKYCSHEDIWDQIKTELNTEKDELVLKDYRDGLHFKNHKFFANNPQALRLHLYEDEFEVCNPLGSKRNKHKLCAFYYTIGNIGTKYCSQLKHIHLALLARYSLVKQFGLDEILKPLIDDLKKLSSEGINVLVDGVEKNVRAAVAVVSADNLSSHLIGGFSMSFNVGRICRYCMATHSNIKRCFNESDFVLRTADVHRYHLECVKENPDTKAIYGVTRDCPFDKLDYFDVTTSLPPDVMHDFLEGVVPLVLRLVLSKAHREKVITIQEFNEELRKLTFGQNDKKNKPVPLSEKLLHNLNVHSISVNKKYSHVNFEGKQLQRVTEVEINDVKYCVKDVFTVGHLHAEEVPLFFQIKYILNMDTDWLLCGKLLIPESFCRHYYSYCVKYENEWTVLSPGEEVDYQALDAYSVDDKLFISSRYSC</sequence>
<name>A0A3N0YYE2_ANAGA</name>
<dbReference type="PANTHER" id="PTHR31912">
    <property type="entry name" value="IP13529P"/>
    <property type="match status" value="1"/>
</dbReference>
<dbReference type="PANTHER" id="PTHR31912:SF36">
    <property type="entry name" value="C2H2-TYPE DOMAIN-CONTAINING PROTEIN"/>
    <property type="match status" value="1"/>
</dbReference>
<dbReference type="AlphaFoldDB" id="A0A3N0YYE2"/>
<dbReference type="OrthoDB" id="10034966at2759"/>
<protein>
    <submittedName>
        <fullName evidence="1">Sterile alpha motif domain-containing protein 3</fullName>
    </submittedName>
</protein>
<keyword evidence="2" id="KW-1185">Reference proteome</keyword>